<accession>A0A937FK71</accession>
<keyword evidence="3" id="KW-1185">Reference proteome</keyword>
<feature type="domain" description="DUF2344" evidence="1">
    <location>
        <begin position="2"/>
        <end position="192"/>
    </location>
</feature>
<dbReference type="Proteomes" id="UP000623681">
    <property type="component" value="Unassembled WGS sequence"/>
</dbReference>
<protein>
    <submittedName>
        <fullName evidence="2">DUF2344 domain-containing protein</fullName>
    </submittedName>
</protein>
<dbReference type="EMBL" id="JAESWA010000029">
    <property type="protein sequence ID" value="MBL4934027.1"/>
    <property type="molecule type" value="Genomic_DNA"/>
</dbReference>
<name>A0A937FK71_9CLOT</name>
<organism evidence="2 3">
    <name type="scientific">Clostridium paridis</name>
    <dbReference type="NCBI Taxonomy" id="2803863"/>
    <lineage>
        <taxon>Bacteria</taxon>
        <taxon>Bacillati</taxon>
        <taxon>Bacillota</taxon>
        <taxon>Clostridia</taxon>
        <taxon>Eubacteriales</taxon>
        <taxon>Clostridiaceae</taxon>
        <taxon>Clostridium</taxon>
    </lineage>
</organism>
<dbReference type="NCBIfam" id="TIGR03936">
    <property type="entry name" value="sam_1_link_chp"/>
    <property type="match status" value="1"/>
</dbReference>
<dbReference type="AlphaFoldDB" id="A0A937FK71"/>
<proteinExistence type="predicted"/>
<reference evidence="2" key="1">
    <citation type="submission" date="2021-01" db="EMBL/GenBank/DDBJ databases">
        <title>Genome public.</title>
        <authorList>
            <person name="Liu C."/>
            <person name="Sun Q."/>
        </authorList>
    </citation>
    <scope>NUCLEOTIDE SEQUENCE</scope>
    <source>
        <strain evidence="2">YIM B02565</strain>
    </source>
</reference>
<evidence type="ECO:0000313" key="3">
    <source>
        <dbReference type="Proteomes" id="UP000623681"/>
    </source>
</evidence>
<comment type="caution">
    <text evidence="2">The sequence shown here is derived from an EMBL/GenBank/DDBJ whole genome shotgun (WGS) entry which is preliminary data.</text>
</comment>
<evidence type="ECO:0000259" key="1">
    <source>
        <dbReference type="Pfam" id="PF10105"/>
    </source>
</evidence>
<evidence type="ECO:0000313" key="2">
    <source>
        <dbReference type="EMBL" id="MBL4934027.1"/>
    </source>
</evidence>
<sequence>MRYLIKFTKEGNIKFVSHLDLMRTIQKIIVRSELNIEYSQGFNPHMALSIAQPLSVGVSSNGEYMDIVLREPQDEKDILENLNKKSIGGIKFLEIKSIENIPNEKKVPQAMAMVEEASYTIKIKYEDSTKVNDELKKLLELNEWNMIKKNKKGEEKSLNIRPMIKEIKYWVKDEYLIMNTRISCGSKEHLNPELLVNYIKENTTGVDNEAFVNINREEMYAHKESKLLPLYKVV</sequence>
<dbReference type="RefSeq" id="WP_202769575.1">
    <property type="nucleotide sequence ID" value="NZ_JAESWA010000029.1"/>
</dbReference>
<dbReference type="InterPro" id="IPR018768">
    <property type="entry name" value="DUF2344"/>
</dbReference>
<gene>
    <name evidence="2" type="ORF">JK634_19750</name>
</gene>
<dbReference type="Pfam" id="PF10105">
    <property type="entry name" value="DUF2344"/>
    <property type="match status" value="1"/>
</dbReference>